<dbReference type="InterPro" id="IPR001480">
    <property type="entry name" value="Bulb-type_lectin_dom"/>
</dbReference>
<dbReference type="Gene3D" id="2.90.10.10">
    <property type="entry name" value="Bulb-type lectin domain"/>
    <property type="match status" value="1"/>
</dbReference>
<dbReference type="AlphaFoldDB" id="A0A2R6WG45"/>
<dbReference type="PROSITE" id="PS50927">
    <property type="entry name" value="BULB_LECTIN"/>
    <property type="match status" value="1"/>
</dbReference>
<sequence length="241" mass="26426">MLSPSIPFAFSSTLTILLLTCPFPTSWARIFSHDGGTDGGPFNYTVYYPWQLQQEDQGCTAASMGTLMSPNKNYIVKLNVVCPDRTMDPWNLSFVAGVGRRFADLFQTDGTLEFPPQDWAWTVPVSFDQPTNSCALRFTESGDLQFVVPNLKRGHNPNPPWTLERIVWSTNTSGKGAVAVQVQDSGNLVLVHSDGKTVLWKALDIPLLPLAPLNNVAKSPECVALTMSLALCVTAFFLGLI</sequence>
<evidence type="ECO:0000256" key="1">
    <source>
        <dbReference type="SAM" id="SignalP"/>
    </source>
</evidence>
<evidence type="ECO:0000313" key="4">
    <source>
        <dbReference type="Proteomes" id="UP000244005"/>
    </source>
</evidence>
<dbReference type="Proteomes" id="UP000244005">
    <property type="component" value="Unassembled WGS sequence"/>
</dbReference>
<feature type="chain" id="PRO_5015344714" description="Bulb-type lectin domain-containing protein" evidence="1">
    <location>
        <begin position="29"/>
        <end position="241"/>
    </location>
</feature>
<dbReference type="Gramene" id="Mp5g08890.1">
    <property type="protein sequence ID" value="Mp5g08890.1.cds1"/>
    <property type="gene ID" value="Mp5g08890"/>
</dbReference>
<dbReference type="EMBL" id="KZ772767">
    <property type="protein sequence ID" value="PTQ32813.1"/>
    <property type="molecule type" value="Genomic_DNA"/>
</dbReference>
<evidence type="ECO:0000313" key="3">
    <source>
        <dbReference type="EMBL" id="PTQ32813.1"/>
    </source>
</evidence>
<name>A0A2R6WG45_MARPO</name>
<dbReference type="OrthoDB" id="1668230at2759"/>
<keyword evidence="1" id="KW-0732">Signal</keyword>
<reference evidence="4" key="1">
    <citation type="journal article" date="2017" name="Cell">
        <title>Insights into land plant evolution garnered from the Marchantia polymorpha genome.</title>
        <authorList>
            <person name="Bowman J.L."/>
            <person name="Kohchi T."/>
            <person name="Yamato K.T."/>
            <person name="Jenkins J."/>
            <person name="Shu S."/>
            <person name="Ishizaki K."/>
            <person name="Yamaoka S."/>
            <person name="Nishihama R."/>
            <person name="Nakamura Y."/>
            <person name="Berger F."/>
            <person name="Adam C."/>
            <person name="Aki S.S."/>
            <person name="Althoff F."/>
            <person name="Araki T."/>
            <person name="Arteaga-Vazquez M.A."/>
            <person name="Balasubrmanian S."/>
            <person name="Barry K."/>
            <person name="Bauer D."/>
            <person name="Boehm C.R."/>
            <person name="Briginshaw L."/>
            <person name="Caballero-Perez J."/>
            <person name="Catarino B."/>
            <person name="Chen F."/>
            <person name="Chiyoda S."/>
            <person name="Chovatia M."/>
            <person name="Davies K.M."/>
            <person name="Delmans M."/>
            <person name="Demura T."/>
            <person name="Dierschke T."/>
            <person name="Dolan L."/>
            <person name="Dorantes-Acosta A.E."/>
            <person name="Eklund D.M."/>
            <person name="Florent S.N."/>
            <person name="Flores-Sandoval E."/>
            <person name="Fujiyama A."/>
            <person name="Fukuzawa H."/>
            <person name="Galik B."/>
            <person name="Grimanelli D."/>
            <person name="Grimwood J."/>
            <person name="Grossniklaus U."/>
            <person name="Hamada T."/>
            <person name="Haseloff J."/>
            <person name="Hetherington A.J."/>
            <person name="Higo A."/>
            <person name="Hirakawa Y."/>
            <person name="Hundley H.N."/>
            <person name="Ikeda Y."/>
            <person name="Inoue K."/>
            <person name="Inoue S.I."/>
            <person name="Ishida S."/>
            <person name="Jia Q."/>
            <person name="Kakita M."/>
            <person name="Kanazawa T."/>
            <person name="Kawai Y."/>
            <person name="Kawashima T."/>
            <person name="Kennedy M."/>
            <person name="Kinose K."/>
            <person name="Kinoshita T."/>
            <person name="Kohara Y."/>
            <person name="Koide E."/>
            <person name="Komatsu K."/>
            <person name="Kopischke S."/>
            <person name="Kubo M."/>
            <person name="Kyozuka J."/>
            <person name="Lagercrantz U."/>
            <person name="Lin S.S."/>
            <person name="Lindquist E."/>
            <person name="Lipzen A.M."/>
            <person name="Lu C.W."/>
            <person name="De Luna E."/>
            <person name="Martienssen R.A."/>
            <person name="Minamino N."/>
            <person name="Mizutani M."/>
            <person name="Mizutani M."/>
            <person name="Mochizuki N."/>
            <person name="Monte I."/>
            <person name="Mosher R."/>
            <person name="Nagasaki H."/>
            <person name="Nakagami H."/>
            <person name="Naramoto S."/>
            <person name="Nishitani K."/>
            <person name="Ohtani M."/>
            <person name="Okamoto T."/>
            <person name="Okumura M."/>
            <person name="Phillips J."/>
            <person name="Pollak B."/>
            <person name="Reinders A."/>
            <person name="Rovekamp M."/>
            <person name="Sano R."/>
            <person name="Sawa S."/>
            <person name="Schmid M.W."/>
            <person name="Shirakawa M."/>
            <person name="Solano R."/>
            <person name="Spunde A."/>
            <person name="Suetsugu N."/>
            <person name="Sugano S."/>
            <person name="Sugiyama A."/>
            <person name="Sun R."/>
            <person name="Suzuki Y."/>
            <person name="Takenaka M."/>
            <person name="Takezawa D."/>
            <person name="Tomogane H."/>
            <person name="Tsuzuki M."/>
            <person name="Ueda T."/>
            <person name="Umeda M."/>
            <person name="Ward J.M."/>
            <person name="Watanabe Y."/>
            <person name="Yazaki K."/>
            <person name="Yokoyama R."/>
            <person name="Yoshitake Y."/>
            <person name="Yotsui I."/>
            <person name="Zachgo S."/>
            <person name="Schmutz J."/>
        </authorList>
    </citation>
    <scope>NUCLEOTIDE SEQUENCE [LARGE SCALE GENOMIC DNA]</scope>
    <source>
        <strain evidence="4">Tak-1</strain>
    </source>
</reference>
<feature type="domain" description="Bulb-type lectin" evidence="2">
    <location>
        <begin position="72"/>
        <end position="203"/>
    </location>
</feature>
<feature type="signal peptide" evidence="1">
    <location>
        <begin position="1"/>
        <end position="28"/>
    </location>
</feature>
<gene>
    <name evidence="3" type="ORF">MARPO_0095s0069</name>
</gene>
<proteinExistence type="predicted"/>
<keyword evidence="4" id="KW-1185">Reference proteome</keyword>
<dbReference type="SUPFAM" id="SSF51110">
    <property type="entry name" value="alpha-D-mannose-specific plant lectins"/>
    <property type="match status" value="1"/>
</dbReference>
<protein>
    <recommendedName>
        <fullName evidence="2">Bulb-type lectin domain-containing protein</fullName>
    </recommendedName>
</protein>
<evidence type="ECO:0000259" key="2">
    <source>
        <dbReference type="PROSITE" id="PS50927"/>
    </source>
</evidence>
<organism evidence="3 4">
    <name type="scientific">Marchantia polymorpha</name>
    <name type="common">Common liverwort</name>
    <name type="synonym">Marchantia aquatica</name>
    <dbReference type="NCBI Taxonomy" id="3197"/>
    <lineage>
        <taxon>Eukaryota</taxon>
        <taxon>Viridiplantae</taxon>
        <taxon>Streptophyta</taxon>
        <taxon>Embryophyta</taxon>
        <taxon>Marchantiophyta</taxon>
        <taxon>Marchantiopsida</taxon>
        <taxon>Marchantiidae</taxon>
        <taxon>Marchantiales</taxon>
        <taxon>Marchantiaceae</taxon>
        <taxon>Marchantia</taxon>
    </lineage>
</organism>
<accession>A0A2R6WG45</accession>
<dbReference type="InterPro" id="IPR036426">
    <property type="entry name" value="Bulb-type_lectin_dom_sf"/>
</dbReference>